<evidence type="ECO:0000313" key="9">
    <source>
        <dbReference type="Proteomes" id="UP000250266"/>
    </source>
</evidence>
<accession>A0A8E2EJB9</accession>
<dbReference type="PANTHER" id="PTHR21569">
    <property type="entry name" value="RIBOSOMAL PROTEIN S9"/>
    <property type="match status" value="1"/>
</dbReference>
<evidence type="ECO:0000313" key="8">
    <source>
        <dbReference type="EMBL" id="OCK85077.1"/>
    </source>
</evidence>
<evidence type="ECO:0000256" key="2">
    <source>
        <dbReference type="ARBA" id="ARBA00022980"/>
    </source>
</evidence>
<evidence type="ECO:0000256" key="4">
    <source>
        <dbReference type="ARBA" id="ARBA00039318"/>
    </source>
</evidence>
<name>A0A8E2EJB9_9PEZI</name>
<evidence type="ECO:0000256" key="5">
    <source>
        <dbReference type="ARBA" id="ARBA00042623"/>
    </source>
</evidence>
<dbReference type="GO" id="GO:0006412">
    <property type="term" value="P:translation"/>
    <property type="evidence" value="ECO:0007669"/>
    <property type="project" value="InterPro"/>
</dbReference>
<dbReference type="EMBL" id="KV744825">
    <property type="protein sequence ID" value="OCK85077.1"/>
    <property type="molecule type" value="Genomic_DNA"/>
</dbReference>
<dbReference type="SUPFAM" id="SSF54211">
    <property type="entry name" value="Ribosomal protein S5 domain 2-like"/>
    <property type="match status" value="1"/>
</dbReference>
<dbReference type="GO" id="GO:0003735">
    <property type="term" value="F:structural constituent of ribosome"/>
    <property type="evidence" value="ECO:0007669"/>
    <property type="project" value="InterPro"/>
</dbReference>
<feature type="compositionally biased region" description="Basic residues" evidence="7">
    <location>
        <begin position="314"/>
        <end position="333"/>
    </location>
</feature>
<dbReference type="PROSITE" id="PS00360">
    <property type="entry name" value="RIBOSOMAL_S9"/>
    <property type="match status" value="1"/>
</dbReference>
<dbReference type="NCBIfam" id="NF001099">
    <property type="entry name" value="PRK00132.1"/>
    <property type="match status" value="1"/>
</dbReference>
<dbReference type="InterPro" id="IPR023035">
    <property type="entry name" value="Ribosomal_uS9_bac/plastid"/>
</dbReference>
<dbReference type="InterPro" id="IPR014721">
    <property type="entry name" value="Ribsml_uS5_D2-typ_fold_subgr"/>
</dbReference>
<proteinExistence type="inferred from homology"/>
<evidence type="ECO:0000256" key="7">
    <source>
        <dbReference type="SAM" id="MobiDB-lite"/>
    </source>
</evidence>
<dbReference type="FunFam" id="3.30.230.10:FF:000001">
    <property type="entry name" value="30S ribosomal protein S9"/>
    <property type="match status" value="1"/>
</dbReference>
<evidence type="ECO:0000256" key="6">
    <source>
        <dbReference type="RuleBase" id="RU003815"/>
    </source>
</evidence>
<dbReference type="AlphaFoldDB" id="A0A8E2EJB9"/>
<protein>
    <recommendedName>
        <fullName evidence="4">Small ribosomal subunit protein uS9m</fullName>
    </recommendedName>
    <alternativeName>
        <fullName evidence="5">37S ribosomal protein S9, mitochondrial</fullName>
    </alternativeName>
</protein>
<dbReference type="Gene3D" id="3.30.230.10">
    <property type="match status" value="1"/>
</dbReference>
<dbReference type="InterPro" id="IPR020574">
    <property type="entry name" value="Ribosomal_uS9_CS"/>
</dbReference>
<dbReference type="Proteomes" id="UP000250266">
    <property type="component" value="Unassembled WGS sequence"/>
</dbReference>
<reference evidence="8 9" key="1">
    <citation type="journal article" date="2016" name="Nat. Commun.">
        <title>Ectomycorrhizal ecology is imprinted in the genome of the dominant symbiotic fungus Cenococcum geophilum.</title>
        <authorList>
            <consortium name="DOE Joint Genome Institute"/>
            <person name="Peter M."/>
            <person name="Kohler A."/>
            <person name="Ohm R.A."/>
            <person name="Kuo A."/>
            <person name="Krutzmann J."/>
            <person name="Morin E."/>
            <person name="Arend M."/>
            <person name="Barry K.W."/>
            <person name="Binder M."/>
            <person name="Choi C."/>
            <person name="Clum A."/>
            <person name="Copeland A."/>
            <person name="Grisel N."/>
            <person name="Haridas S."/>
            <person name="Kipfer T."/>
            <person name="LaButti K."/>
            <person name="Lindquist E."/>
            <person name="Lipzen A."/>
            <person name="Maire R."/>
            <person name="Meier B."/>
            <person name="Mihaltcheva S."/>
            <person name="Molinier V."/>
            <person name="Murat C."/>
            <person name="Poggeler S."/>
            <person name="Quandt C.A."/>
            <person name="Sperisen C."/>
            <person name="Tritt A."/>
            <person name="Tisserant E."/>
            <person name="Crous P.W."/>
            <person name="Henrissat B."/>
            <person name="Nehls U."/>
            <person name="Egli S."/>
            <person name="Spatafora J.W."/>
            <person name="Grigoriev I.V."/>
            <person name="Martin F.M."/>
        </authorList>
    </citation>
    <scope>NUCLEOTIDE SEQUENCE [LARGE SCALE GENOMIC DNA]</scope>
    <source>
        <strain evidence="8 9">CBS 459.81</strain>
    </source>
</reference>
<dbReference type="Pfam" id="PF00380">
    <property type="entry name" value="Ribosomal_S9"/>
    <property type="match status" value="1"/>
</dbReference>
<organism evidence="8 9">
    <name type="scientific">Lepidopterella palustris CBS 459.81</name>
    <dbReference type="NCBI Taxonomy" id="1314670"/>
    <lineage>
        <taxon>Eukaryota</taxon>
        <taxon>Fungi</taxon>
        <taxon>Dikarya</taxon>
        <taxon>Ascomycota</taxon>
        <taxon>Pezizomycotina</taxon>
        <taxon>Dothideomycetes</taxon>
        <taxon>Pleosporomycetidae</taxon>
        <taxon>Mytilinidiales</taxon>
        <taxon>Argynnaceae</taxon>
        <taxon>Lepidopterella</taxon>
    </lineage>
</organism>
<keyword evidence="2 6" id="KW-0689">Ribosomal protein</keyword>
<dbReference type="InterPro" id="IPR000754">
    <property type="entry name" value="Ribosomal_uS9"/>
</dbReference>
<gene>
    <name evidence="8" type="ORF">K432DRAFT_378032</name>
</gene>
<comment type="similarity">
    <text evidence="1 6">Belongs to the universal ribosomal protein uS9 family.</text>
</comment>
<dbReference type="PANTHER" id="PTHR21569:SF1">
    <property type="entry name" value="SMALL RIBOSOMAL SUBUNIT PROTEIN US9M"/>
    <property type="match status" value="1"/>
</dbReference>
<dbReference type="InterPro" id="IPR020568">
    <property type="entry name" value="Ribosomal_Su5_D2-typ_SF"/>
</dbReference>
<evidence type="ECO:0000256" key="1">
    <source>
        <dbReference type="ARBA" id="ARBA00005251"/>
    </source>
</evidence>
<dbReference type="GO" id="GO:0003723">
    <property type="term" value="F:RNA binding"/>
    <property type="evidence" value="ECO:0007669"/>
    <property type="project" value="TreeGrafter"/>
</dbReference>
<keyword evidence="9" id="KW-1185">Reference proteome</keyword>
<dbReference type="OrthoDB" id="10254627at2759"/>
<evidence type="ECO:0000256" key="3">
    <source>
        <dbReference type="ARBA" id="ARBA00023274"/>
    </source>
</evidence>
<feature type="region of interest" description="Disordered" evidence="7">
    <location>
        <begin position="311"/>
        <end position="333"/>
    </location>
</feature>
<sequence>MSQGELSRSLIRAIASIGSLSRPHARPRIRFPRRTLHPASFQCFSTGPIRKSELVSRSSGNSIAAPPIDFDEDAIDEQDEKQDEKAEKLLKTLRIVPASPSYFSAKPDFTDSLISLQALLRKYATLPVVPPGHAPRVAWKTVAQFRLVVNEPIKSAKYHRIIELLHRLNHIHPALMPAEVTQALDRYKRDINPHDNKAKPGVIDDVGRSKGVGRRKTSSAVAWLVEGEGEVLVNGKTLAQMFGRLHDRESAVWALKSTQRLDKYNVWALVKGGGVTGQAEALTLAVAKALLVHEPMLKPALRRAGCVTRDPRKVERKKAGHVKARKMPTWVKR</sequence>
<dbReference type="GO" id="GO:0005763">
    <property type="term" value="C:mitochondrial small ribosomal subunit"/>
    <property type="evidence" value="ECO:0007669"/>
    <property type="project" value="TreeGrafter"/>
</dbReference>
<keyword evidence="3 6" id="KW-0687">Ribonucleoprotein</keyword>